<dbReference type="EMBL" id="CADEAL010001734">
    <property type="protein sequence ID" value="CAB1435109.1"/>
    <property type="molecule type" value="Genomic_DNA"/>
</dbReference>
<evidence type="ECO:0000313" key="7">
    <source>
        <dbReference type="Proteomes" id="UP001153269"/>
    </source>
</evidence>
<sequence>MEMNEIHLSVNLMRFHVHLYVLYNAASGPKFKPSPPSPPSHLEAGGLNSSSEPSPRLHFRSEVDFTAEIDTGSENDSTQCFVQQLDGFISWLQGALDSTENWTQPRQELDSLGVYLDTHLSFKMDVESHSVLKESVVEEGRALLAVITSHQSGLKDILLMVSSQWDQLQRQIRRQHGWMLRALRCIQARLLHSCQSHELLTAATEPADGLKVRLESVLEL</sequence>
<dbReference type="PANTHER" id="PTHR14514:SF2">
    <property type="entry name" value="A-KINASE ANCHOR PROTEIN 6"/>
    <property type="match status" value="1"/>
</dbReference>
<keyword evidence="2" id="KW-0597">Phosphoprotein</keyword>
<evidence type="ECO:0000256" key="3">
    <source>
        <dbReference type="ARBA" id="ARBA00022737"/>
    </source>
</evidence>
<comment type="caution">
    <text evidence="6">The sequence shown here is derived from an EMBL/GenBank/DDBJ whole genome shotgun (WGS) entry which is preliminary data.</text>
</comment>
<name>A0A9N7YPV3_PLEPL</name>
<evidence type="ECO:0000256" key="4">
    <source>
        <dbReference type="ARBA" id="ARBA00023136"/>
    </source>
</evidence>
<comment type="subcellular location">
    <subcellularLocation>
        <location evidence="1">Endomembrane system</location>
    </subcellularLocation>
</comment>
<dbReference type="SUPFAM" id="SSF46966">
    <property type="entry name" value="Spectrin repeat"/>
    <property type="match status" value="1"/>
</dbReference>
<evidence type="ECO:0000256" key="5">
    <source>
        <dbReference type="SAM" id="MobiDB-lite"/>
    </source>
</evidence>
<accession>A0A9N7YPV3</accession>
<protein>
    <submittedName>
        <fullName evidence="6">Uncharacterized protein</fullName>
    </submittedName>
</protein>
<evidence type="ECO:0000313" key="6">
    <source>
        <dbReference type="EMBL" id="CAB1435109.1"/>
    </source>
</evidence>
<keyword evidence="7" id="KW-1185">Reference proteome</keyword>
<proteinExistence type="predicted"/>
<dbReference type="PANTHER" id="PTHR14514">
    <property type="entry name" value="PKA ANCHORING PROTEIN"/>
    <property type="match status" value="1"/>
</dbReference>
<dbReference type="Proteomes" id="UP001153269">
    <property type="component" value="Unassembled WGS sequence"/>
</dbReference>
<keyword evidence="4" id="KW-0472">Membrane</keyword>
<keyword evidence="3" id="KW-0677">Repeat</keyword>
<dbReference type="Gene3D" id="1.20.58.60">
    <property type="match status" value="1"/>
</dbReference>
<reference evidence="6" key="1">
    <citation type="submission" date="2020-03" db="EMBL/GenBank/DDBJ databases">
        <authorList>
            <person name="Weist P."/>
        </authorList>
    </citation>
    <scope>NUCLEOTIDE SEQUENCE</scope>
</reference>
<organism evidence="6 7">
    <name type="scientific">Pleuronectes platessa</name>
    <name type="common">European plaice</name>
    <dbReference type="NCBI Taxonomy" id="8262"/>
    <lineage>
        <taxon>Eukaryota</taxon>
        <taxon>Metazoa</taxon>
        <taxon>Chordata</taxon>
        <taxon>Craniata</taxon>
        <taxon>Vertebrata</taxon>
        <taxon>Euteleostomi</taxon>
        <taxon>Actinopterygii</taxon>
        <taxon>Neopterygii</taxon>
        <taxon>Teleostei</taxon>
        <taxon>Neoteleostei</taxon>
        <taxon>Acanthomorphata</taxon>
        <taxon>Carangaria</taxon>
        <taxon>Pleuronectiformes</taxon>
        <taxon>Pleuronectoidei</taxon>
        <taxon>Pleuronectidae</taxon>
        <taxon>Pleuronectes</taxon>
    </lineage>
</organism>
<gene>
    <name evidence="6" type="ORF">PLEPLA_LOCUS23203</name>
</gene>
<dbReference type="AlphaFoldDB" id="A0A9N7YPV3"/>
<evidence type="ECO:0000256" key="1">
    <source>
        <dbReference type="ARBA" id="ARBA00004308"/>
    </source>
</evidence>
<evidence type="ECO:0000256" key="2">
    <source>
        <dbReference type="ARBA" id="ARBA00022553"/>
    </source>
</evidence>
<feature type="region of interest" description="Disordered" evidence="5">
    <location>
        <begin position="30"/>
        <end position="55"/>
    </location>
</feature>